<evidence type="ECO:0000313" key="6">
    <source>
        <dbReference type="EMBL" id="EGB02664.1"/>
    </source>
</evidence>
<feature type="compositionally biased region" description="Basic residues" evidence="3">
    <location>
        <begin position="90"/>
        <end position="103"/>
    </location>
</feature>
<feature type="chain" id="PRO_5003264832" evidence="5">
    <location>
        <begin position="17"/>
        <end position="893"/>
    </location>
</feature>
<name>F0YQE5_AURAN</name>
<gene>
    <name evidence="6" type="ORF">AURANDRAFT_68676</name>
</gene>
<feature type="region of interest" description="Disordered" evidence="3">
    <location>
        <begin position="73"/>
        <end position="120"/>
    </location>
</feature>
<dbReference type="PROSITE" id="PS50082">
    <property type="entry name" value="WD_REPEATS_2"/>
    <property type="match status" value="1"/>
</dbReference>
<dbReference type="PANTHER" id="PTHR44324">
    <property type="entry name" value="WD40 REPEAT DOMAIN 95"/>
    <property type="match status" value="1"/>
</dbReference>
<keyword evidence="4" id="KW-1133">Transmembrane helix</keyword>
<evidence type="ECO:0000256" key="5">
    <source>
        <dbReference type="SAM" id="SignalP"/>
    </source>
</evidence>
<dbReference type="AlphaFoldDB" id="F0YQE5"/>
<evidence type="ECO:0000256" key="2">
    <source>
        <dbReference type="PROSITE-ProRule" id="PRU00221"/>
    </source>
</evidence>
<reference evidence="6" key="1">
    <citation type="journal article" date="2011" name="Proc. Natl. Acad. Sci. U.S.A.">
        <title>Niche of harmful alga Aureococcus anophagefferens revealed through ecogenomics.</title>
        <authorList>
            <person name="Gobler C.J."/>
            <person name="Berry D.L."/>
            <person name="Dyhrman S.T."/>
            <person name="Wilhelm S.W."/>
            <person name="Salamov A."/>
            <person name="Lobanov A.V."/>
            <person name="Zhang Y."/>
            <person name="Collier J.L."/>
            <person name="Wurch L.L."/>
            <person name="Kustka A.B."/>
            <person name="Dill B.D."/>
            <person name="Shah M."/>
            <person name="VerBerkmoes N.C."/>
            <person name="Kuo A."/>
            <person name="Terry A."/>
            <person name="Pangilinan J."/>
            <person name="Lindquist E.A."/>
            <person name="Lucas S."/>
            <person name="Paulsen I.T."/>
            <person name="Hattenrath-Lehmann T.K."/>
            <person name="Talmage S.C."/>
            <person name="Walker E.A."/>
            <person name="Koch F."/>
            <person name="Burson A.M."/>
            <person name="Marcoval M.A."/>
            <person name="Tang Y.Z."/>
            <person name="Lecleir G.R."/>
            <person name="Coyne K.J."/>
            <person name="Berg G.M."/>
            <person name="Bertrand E.M."/>
            <person name="Saito M.A."/>
            <person name="Gladyshev V.N."/>
            <person name="Grigoriev I.V."/>
        </authorList>
    </citation>
    <scope>NUCLEOTIDE SEQUENCE [LARGE SCALE GENOMIC DNA]</scope>
    <source>
        <strain evidence="6">CCMP1984</strain>
    </source>
</reference>
<evidence type="ECO:0000313" key="7">
    <source>
        <dbReference type="Proteomes" id="UP000002729"/>
    </source>
</evidence>
<dbReference type="GeneID" id="20226949"/>
<dbReference type="KEGG" id="aaf:AURANDRAFT_68676"/>
<protein>
    <submittedName>
        <fullName evidence="6">Uncharacterized protein</fullName>
    </submittedName>
</protein>
<evidence type="ECO:0000256" key="4">
    <source>
        <dbReference type="SAM" id="Phobius"/>
    </source>
</evidence>
<feature type="compositionally biased region" description="Basic and acidic residues" evidence="3">
    <location>
        <begin position="104"/>
        <end position="120"/>
    </location>
</feature>
<dbReference type="EMBL" id="GL833380">
    <property type="protein sequence ID" value="EGB02664.1"/>
    <property type="molecule type" value="Genomic_DNA"/>
</dbReference>
<accession>F0YQE5</accession>
<feature type="non-terminal residue" evidence="6">
    <location>
        <position position="893"/>
    </location>
</feature>
<dbReference type="InterPro" id="IPR036322">
    <property type="entry name" value="WD40_repeat_dom_sf"/>
</dbReference>
<keyword evidence="5" id="KW-0732">Signal</keyword>
<keyword evidence="1" id="KW-0677">Repeat</keyword>
<dbReference type="Proteomes" id="UP000002729">
    <property type="component" value="Unassembled WGS sequence"/>
</dbReference>
<feature type="transmembrane region" description="Helical" evidence="4">
    <location>
        <begin position="225"/>
        <end position="247"/>
    </location>
</feature>
<evidence type="ECO:0000256" key="3">
    <source>
        <dbReference type="SAM" id="MobiDB-lite"/>
    </source>
</evidence>
<keyword evidence="2" id="KW-0853">WD repeat</keyword>
<sequence>MLSDLVLAALRVATRAAVVATRAAVAAPRAIGAFALAAFHDAVAEWVARRALRERRARRAHYAAFAERERVKAKAEAERQRARGKPPPPKARKASAARPRAPKAKAEPAAKPADSEKLDVVPEVVPAEPAGVSYVSPCVSPDDGVGVEESKGGEFGVGVEESKGAEPFEETPSESTEGSSLGAEAPSSSSGRFSSLGTEEEDKLYASLDAELSTAQRRGAARVPALLLALVALVVLTTAAEVGWLVYEHVRRSAAVRRALETAIVLRVCRAVHETQRERGLLSTYVASGGRANALELGQQFLRTDAALDLAVGAALRHADTVRVAGARSGDTDLSPSRTASLLYGAVDVGARRGLYVGGAARWSAPAPFAEVIGAPRLRQYHMIPDAAVNEDFANGLVSLTYLPPPIHRVLALPQGDQGVELVHIITPDHPPRVSGALRHHTAYRPHKVLACGGVVGTSIVVTGSSIAPGGPHYVSLWSLPSRSGGAREGPLLPVLVHRRETPSPMSAITYSARLDRLYTGGETSGLVYEWSFDENRKSASADATGPKALGRCRTLRLHTFGVTTIVELERRKRHSNLIVTGSTDGNINVWNPSDWFGGGAADDATFDSAALGEDHSSAAVPAPHGRKELVPVLQLAAQSTGPGTIVVSVDHGLLFSAGRLSVKDATASTVVLVWKLSEHSQHGLKRRIHAQLTRHSAQISDVVEVVDEAQLVTADIGGLVVVWQMPQLTARQQVTLPSGDLPNVRVCISPLPHYGYASSNPARDIAAKVKSGQLSKGNAGGPDAVLVAANTRLALYQFQLSLIKEPLLLAHYDAGMAVFVVVSAQRVSVWDANSGRLRSQIAAANLIGDEDAAAQAGPEGGQAQEHVKLATLSRKRKGARELSVNMPGEAET</sequence>
<dbReference type="RefSeq" id="XP_009042638.1">
    <property type="nucleotide sequence ID" value="XM_009044390.1"/>
</dbReference>
<dbReference type="InParanoid" id="F0YQE5"/>
<keyword evidence="4" id="KW-0812">Transmembrane</keyword>
<dbReference type="OrthoDB" id="96964at2759"/>
<feature type="compositionally biased region" description="Low complexity" evidence="3">
    <location>
        <begin position="173"/>
        <end position="195"/>
    </location>
</feature>
<dbReference type="InterPro" id="IPR001680">
    <property type="entry name" value="WD40_rpt"/>
</dbReference>
<dbReference type="PANTHER" id="PTHR44324:SF4">
    <property type="entry name" value="WD40 REPEAT DOMAIN 95"/>
    <property type="match status" value="1"/>
</dbReference>
<feature type="signal peptide" evidence="5">
    <location>
        <begin position="1"/>
        <end position="16"/>
    </location>
</feature>
<dbReference type="InterPro" id="IPR051242">
    <property type="entry name" value="WD-EF-hand_domain"/>
</dbReference>
<keyword evidence="4" id="KW-0472">Membrane</keyword>
<organism evidence="7">
    <name type="scientific">Aureococcus anophagefferens</name>
    <name type="common">Harmful bloom alga</name>
    <dbReference type="NCBI Taxonomy" id="44056"/>
    <lineage>
        <taxon>Eukaryota</taxon>
        <taxon>Sar</taxon>
        <taxon>Stramenopiles</taxon>
        <taxon>Ochrophyta</taxon>
        <taxon>Pelagophyceae</taxon>
        <taxon>Pelagomonadales</taxon>
        <taxon>Pelagomonadaceae</taxon>
        <taxon>Aureococcus</taxon>
    </lineage>
</organism>
<evidence type="ECO:0000256" key="1">
    <source>
        <dbReference type="ARBA" id="ARBA00022737"/>
    </source>
</evidence>
<dbReference type="Gene3D" id="2.130.10.10">
    <property type="entry name" value="YVTN repeat-like/Quinoprotein amine dehydrogenase"/>
    <property type="match status" value="1"/>
</dbReference>
<feature type="region of interest" description="Disordered" evidence="3">
    <location>
        <begin position="132"/>
        <end position="196"/>
    </location>
</feature>
<dbReference type="InterPro" id="IPR015943">
    <property type="entry name" value="WD40/YVTN_repeat-like_dom_sf"/>
</dbReference>
<dbReference type="SUPFAM" id="SSF50978">
    <property type="entry name" value="WD40 repeat-like"/>
    <property type="match status" value="1"/>
</dbReference>
<feature type="repeat" description="WD" evidence="2">
    <location>
        <begin position="576"/>
        <end position="592"/>
    </location>
</feature>
<keyword evidence="7" id="KW-1185">Reference proteome</keyword>
<proteinExistence type="predicted"/>